<organism evidence="2">
    <name type="scientific">Tanacetum cinerariifolium</name>
    <name type="common">Dalmatian daisy</name>
    <name type="synonym">Chrysanthemum cinerariifolium</name>
    <dbReference type="NCBI Taxonomy" id="118510"/>
    <lineage>
        <taxon>Eukaryota</taxon>
        <taxon>Viridiplantae</taxon>
        <taxon>Streptophyta</taxon>
        <taxon>Embryophyta</taxon>
        <taxon>Tracheophyta</taxon>
        <taxon>Spermatophyta</taxon>
        <taxon>Magnoliopsida</taxon>
        <taxon>eudicotyledons</taxon>
        <taxon>Gunneridae</taxon>
        <taxon>Pentapetalae</taxon>
        <taxon>asterids</taxon>
        <taxon>campanulids</taxon>
        <taxon>Asterales</taxon>
        <taxon>Asteraceae</taxon>
        <taxon>Asteroideae</taxon>
        <taxon>Anthemideae</taxon>
        <taxon>Anthemidinae</taxon>
        <taxon>Tanacetum</taxon>
    </lineage>
</organism>
<comment type="caution">
    <text evidence="2">The sequence shown here is derived from an EMBL/GenBank/DDBJ whole genome shotgun (WGS) entry which is preliminary data.</text>
</comment>
<feature type="compositionally biased region" description="Basic residues" evidence="1">
    <location>
        <begin position="132"/>
        <end position="142"/>
    </location>
</feature>
<gene>
    <name evidence="2" type="ORF">Tci_850043</name>
</gene>
<feature type="non-terminal residue" evidence="2">
    <location>
        <position position="260"/>
    </location>
</feature>
<feature type="region of interest" description="Disordered" evidence="1">
    <location>
        <begin position="26"/>
        <end position="155"/>
    </location>
</feature>
<reference evidence="2" key="1">
    <citation type="journal article" date="2019" name="Sci. Rep.">
        <title>Draft genome of Tanacetum cinerariifolium, the natural source of mosquito coil.</title>
        <authorList>
            <person name="Yamashiro T."/>
            <person name="Shiraishi A."/>
            <person name="Satake H."/>
            <person name="Nakayama K."/>
        </authorList>
    </citation>
    <scope>NUCLEOTIDE SEQUENCE</scope>
</reference>
<dbReference type="AlphaFoldDB" id="A0A699QVW5"/>
<protein>
    <recommendedName>
        <fullName evidence="3">Reverse transcriptase domain-containing protein</fullName>
    </recommendedName>
</protein>
<feature type="compositionally biased region" description="Polar residues" evidence="1">
    <location>
        <begin position="109"/>
        <end position="118"/>
    </location>
</feature>
<accession>A0A699QVW5</accession>
<name>A0A699QVW5_TANCI</name>
<feature type="non-terminal residue" evidence="2">
    <location>
        <position position="1"/>
    </location>
</feature>
<evidence type="ECO:0008006" key="3">
    <source>
        <dbReference type="Google" id="ProtNLM"/>
    </source>
</evidence>
<sequence length="260" mass="29213">PPPAADLYLSPKKDLSWIGLPEFVDGTVTDYSRPSPTIASTLAEGQNKDSFTSEDVASPNPPKPFVKFVNPKDSQPESKSKEQQTPKKSQVKYVEQYRHSNKKPKVKGNQRNWNNLKSYQLGPEPNGGSMRPSHRSAGHRPHGPSMNPRRPNMNGARPYKSFFIQAPSYETRPFLKSSAVKTQYRALWVPTVNRNNPPVSRKFSTGIRNFPIVTRKFPTASRKFTTGSIKNYTADLGRKGKAVKPSACWTWNPSQKLSNK</sequence>
<feature type="compositionally biased region" description="Polar residues" evidence="1">
    <location>
        <begin position="29"/>
        <end position="55"/>
    </location>
</feature>
<feature type="compositionally biased region" description="Basic and acidic residues" evidence="1">
    <location>
        <begin position="74"/>
        <end position="85"/>
    </location>
</feature>
<feature type="compositionally biased region" description="Basic residues" evidence="1">
    <location>
        <begin position="99"/>
        <end position="108"/>
    </location>
</feature>
<proteinExistence type="predicted"/>
<evidence type="ECO:0000313" key="2">
    <source>
        <dbReference type="EMBL" id="GFC78073.1"/>
    </source>
</evidence>
<dbReference type="EMBL" id="BKCJ011063935">
    <property type="protein sequence ID" value="GFC78073.1"/>
    <property type="molecule type" value="Genomic_DNA"/>
</dbReference>
<evidence type="ECO:0000256" key="1">
    <source>
        <dbReference type="SAM" id="MobiDB-lite"/>
    </source>
</evidence>